<dbReference type="OMA" id="ACCYLDK"/>
<evidence type="ECO:0000256" key="1">
    <source>
        <dbReference type="SAM" id="MobiDB-lite"/>
    </source>
</evidence>
<protein>
    <submittedName>
        <fullName evidence="2">Uncharacterized protein</fullName>
    </submittedName>
</protein>
<dbReference type="EMBL" id="CM035440">
    <property type="protein sequence ID" value="KAH7282301.1"/>
    <property type="molecule type" value="Genomic_DNA"/>
</dbReference>
<accession>A0A8T2QGL7</accession>
<comment type="caution">
    <text evidence="2">The sequence shown here is derived from an EMBL/GenBank/DDBJ whole genome shotgun (WGS) entry which is preliminary data.</text>
</comment>
<sequence>MLLTKTQHRRHFSSGIRPILRALADIRDKEDANAVNKLLNEPAPPASNKQEQTDKSQSGEDAGEKKDLPLVLKAELERRKPKPSKKNAPSPVPAWKSRGRWACMKGCGACCYLDKGPQYPAVEEVLTNPEEASLYRSMIGKDGWCKNFDKSSRMCRIYKDRPRFCRVEPEVFLDLFDIPEHKFEKEACSLCRDSISDVYGCKSRELKSFERLLTSLKLGGKPS</sequence>
<evidence type="ECO:0000313" key="2">
    <source>
        <dbReference type="EMBL" id="KAH7282301.1"/>
    </source>
</evidence>
<dbReference type="PANTHER" id="PTHR36791:SF2">
    <property type="entry name" value="OS03G0363400 PROTEIN"/>
    <property type="match status" value="1"/>
</dbReference>
<dbReference type="InterPro" id="IPR005358">
    <property type="entry name" value="Puta_zinc/iron-chelating_dom"/>
</dbReference>
<dbReference type="Pfam" id="PF03692">
    <property type="entry name" value="CxxCxxCC"/>
    <property type="match status" value="1"/>
</dbReference>
<dbReference type="Proteomes" id="UP000825935">
    <property type="component" value="Chromosome 35"/>
</dbReference>
<organism evidence="2 3">
    <name type="scientific">Ceratopteris richardii</name>
    <name type="common">Triangle waterfern</name>
    <dbReference type="NCBI Taxonomy" id="49495"/>
    <lineage>
        <taxon>Eukaryota</taxon>
        <taxon>Viridiplantae</taxon>
        <taxon>Streptophyta</taxon>
        <taxon>Embryophyta</taxon>
        <taxon>Tracheophyta</taxon>
        <taxon>Polypodiopsida</taxon>
        <taxon>Polypodiidae</taxon>
        <taxon>Polypodiales</taxon>
        <taxon>Pteridineae</taxon>
        <taxon>Pteridaceae</taxon>
        <taxon>Parkerioideae</taxon>
        <taxon>Ceratopteris</taxon>
    </lineage>
</organism>
<feature type="compositionally biased region" description="Basic and acidic residues" evidence="1">
    <location>
        <begin position="51"/>
        <end position="78"/>
    </location>
</feature>
<gene>
    <name evidence="2" type="ORF">KP509_35G024300</name>
</gene>
<reference evidence="2" key="1">
    <citation type="submission" date="2021-08" db="EMBL/GenBank/DDBJ databases">
        <title>WGS assembly of Ceratopteris richardii.</title>
        <authorList>
            <person name="Marchant D.B."/>
            <person name="Chen G."/>
            <person name="Jenkins J."/>
            <person name="Shu S."/>
            <person name="Leebens-Mack J."/>
            <person name="Grimwood J."/>
            <person name="Schmutz J."/>
            <person name="Soltis P."/>
            <person name="Soltis D."/>
            <person name="Chen Z.-H."/>
        </authorList>
    </citation>
    <scope>NUCLEOTIDE SEQUENCE</scope>
    <source>
        <strain evidence="2">Whitten #5841</strain>
        <tissue evidence="2">Leaf</tissue>
    </source>
</reference>
<proteinExistence type="predicted"/>
<feature type="region of interest" description="Disordered" evidence="1">
    <location>
        <begin position="34"/>
        <end position="95"/>
    </location>
</feature>
<dbReference type="AlphaFoldDB" id="A0A8T2QGL7"/>
<name>A0A8T2QGL7_CERRI</name>
<dbReference type="OrthoDB" id="1876721at2759"/>
<keyword evidence="3" id="KW-1185">Reference proteome</keyword>
<dbReference type="PANTHER" id="PTHR36791">
    <property type="entry name" value="OS03G0363400 PROTEIN"/>
    <property type="match status" value="1"/>
</dbReference>
<evidence type="ECO:0000313" key="3">
    <source>
        <dbReference type="Proteomes" id="UP000825935"/>
    </source>
</evidence>